<accession>A0A6C0LSK2</accession>
<dbReference type="EMBL" id="MN740559">
    <property type="protein sequence ID" value="QHU33577.1"/>
    <property type="molecule type" value="Genomic_DNA"/>
</dbReference>
<evidence type="ECO:0000313" key="1">
    <source>
        <dbReference type="EMBL" id="QHU33577.1"/>
    </source>
</evidence>
<reference evidence="1" key="1">
    <citation type="journal article" date="2020" name="Nature">
        <title>Giant virus diversity and host interactions through global metagenomics.</title>
        <authorList>
            <person name="Schulz F."/>
            <person name="Roux S."/>
            <person name="Paez-Espino D."/>
            <person name="Jungbluth S."/>
            <person name="Walsh D.A."/>
            <person name="Denef V.J."/>
            <person name="McMahon K.D."/>
            <person name="Konstantinidis K.T."/>
            <person name="Eloe-Fadrosh E.A."/>
            <person name="Kyrpides N.C."/>
            <person name="Woyke T."/>
        </authorList>
    </citation>
    <scope>NUCLEOTIDE SEQUENCE</scope>
    <source>
        <strain evidence="1">GVMAG-S-1016704-121</strain>
    </source>
</reference>
<protein>
    <submittedName>
        <fullName evidence="1">Uncharacterized protein</fullName>
    </submittedName>
</protein>
<sequence length="140" mass="16526">MVHDTVSKWCTPWGGAYYQGIVRKNGRPDYVFDTDGRDAIKTICQVNDPHDDATVSQEIHNAAVRRGESYANRMEVMKEREQQRMHLKMMPTKNVQAVREYDKMYDIPGSHDLDRQIFSERHARQLQEMDAYRPIDYDEM</sequence>
<name>A0A6C0LSK2_9ZZZZ</name>
<organism evidence="1">
    <name type="scientific">viral metagenome</name>
    <dbReference type="NCBI Taxonomy" id="1070528"/>
    <lineage>
        <taxon>unclassified sequences</taxon>
        <taxon>metagenomes</taxon>
        <taxon>organismal metagenomes</taxon>
    </lineage>
</organism>
<dbReference type="AlphaFoldDB" id="A0A6C0LSK2"/>
<proteinExistence type="predicted"/>